<dbReference type="AlphaFoldDB" id="A0A935UFV7"/>
<evidence type="ECO:0000313" key="1">
    <source>
        <dbReference type="EMBL" id="MBK7675426.1"/>
    </source>
</evidence>
<gene>
    <name evidence="1" type="ORF">IPJ27_12065</name>
</gene>
<comment type="caution">
    <text evidence="1">The sequence shown here is derived from an EMBL/GenBank/DDBJ whole genome shotgun (WGS) entry which is preliminary data.</text>
</comment>
<proteinExistence type="predicted"/>
<protein>
    <submittedName>
        <fullName evidence="1">Uncharacterized protein</fullName>
    </submittedName>
</protein>
<sequence>MVNIKGSREQILYERLTEPEGRVVVSAPGFKANDKVSLMAAIGGPQNQSFLQQLWPINSSDINSDIRAVRTGLICT</sequence>
<dbReference type="Proteomes" id="UP000697998">
    <property type="component" value="Unassembled WGS sequence"/>
</dbReference>
<evidence type="ECO:0000313" key="2">
    <source>
        <dbReference type="Proteomes" id="UP000697998"/>
    </source>
</evidence>
<organism evidence="1 2">
    <name type="scientific">Candidatus Accumulibacter proximus</name>
    <dbReference type="NCBI Taxonomy" id="2954385"/>
    <lineage>
        <taxon>Bacteria</taxon>
        <taxon>Pseudomonadati</taxon>
        <taxon>Pseudomonadota</taxon>
        <taxon>Betaproteobacteria</taxon>
        <taxon>Candidatus Accumulibacter</taxon>
    </lineage>
</organism>
<accession>A0A935UFV7</accession>
<reference evidence="1 2" key="1">
    <citation type="submission" date="2020-10" db="EMBL/GenBank/DDBJ databases">
        <title>Connecting structure to function with the recovery of over 1000 high-quality activated sludge metagenome-assembled genomes encoding full-length rRNA genes using long-read sequencing.</title>
        <authorList>
            <person name="Singleton C.M."/>
            <person name="Petriglieri F."/>
            <person name="Kristensen J.M."/>
            <person name="Kirkegaard R.H."/>
            <person name="Michaelsen T.Y."/>
            <person name="Andersen M.H."/>
            <person name="Karst S.M."/>
            <person name="Dueholm M.S."/>
            <person name="Nielsen P.H."/>
            <person name="Albertsen M."/>
        </authorList>
    </citation>
    <scope>NUCLEOTIDE SEQUENCE [LARGE SCALE GENOMIC DNA]</scope>
    <source>
        <strain evidence="1">EsbW_18-Q3-R4-48_BATAC.285</strain>
    </source>
</reference>
<name>A0A935UFV7_9PROT</name>
<dbReference type="EMBL" id="JADJMH010000010">
    <property type="protein sequence ID" value="MBK7675426.1"/>
    <property type="molecule type" value="Genomic_DNA"/>
</dbReference>